<accession>A0A9N8ES48</accession>
<dbReference type="PROSITE" id="PS51044">
    <property type="entry name" value="ZF_SP_RING"/>
    <property type="match status" value="1"/>
</dbReference>
<evidence type="ECO:0000256" key="4">
    <source>
        <dbReference type="PROSITE-ProRule" id="PRU00452"/>
    </source>
</evidence>
<evidence type="ECO:0000256" key="1">
    <source>
        <dbReference type="ARBA" id="ARBA00022723"/>
    </source>
</evidence>
<dbReference type="InterPro" id="IPR004181">
    <property type="entry name" value="Znf_MIZ"/>
</dbReference>
<dbReference type="OrthoDB" id="27975at2759"/>
<feature type="compositionally biased region" description="Basic residues" evidence="5">
    <location>
        <begin position="787"/>
        <end position="796"/>
    </location>
</feature>
<dbReference type="AlphaFoldDB" id="A0A9N8ES48"/>
<feature type="compositionally biased region" description="Basic and acidic residues" evidence="5">
    <location>
        <begin position="367"/>
        <end position="402"/>
    </location>
</feature>
<feature type="compositionally biased region" description="Polar residues" evidence="5">
    <location>
        <begin position="169"/>
        <end position="189"/>
    </location>
</feature>
<dbReference type="InterPro" id="IPR013083">
    <property type="entry name" value="Znf_RING/FYVE/PHD"/>
</dbReference>
<keyword evidence="3" id="KW-0862">Zinc</keyword>
<keyword evidence="8" id="KW-1185">Reference proteome</keyword>
<gene>
    <name evidence="7" type="ORF">SEMRO_1721_G293530.1</name>
</gene>
<feature type="region of interest" description="Disordered" evidence="5">
    <location>
        <begin position="229"/>
        <end position="402"/>
    </location>
</feature>
<comment type="caution">
    <text evidence="7">The sequence shown here is derived from an EMBL/GenBank/DDBJ whole genome shotgun (WGS) entry which is preliminary data.</text>
</comment>
<name>A0A9N8ES48_9STRA</name>
<feature type="compositionally biased region" description="Polar residues" evidence="5">
    <location>
        <begin position="148"/>
        <end position="158"/>
    </location>
</feature>
<dbReference type="GO" id="GO:0061665">
    <property type="term" value="F:SUMO ligase activity"/>
    <property type="evidence" value="ECO:0007669"/>
    <property type="project" value="TreeGrafter"/>
</dbReference>
<evidence type="ECO:0000256" key="2">
    <source>
        <dbReference type="ARBA" id="ARBA00022771"/>
    </source>
</evidence>
<dbReference type="GO" id="GO:0000785">
    <property type="term" value="C:chromatin"/>
    <property type="evidence" value="ECO:0007669"/>
    <property type="project" value="TreeGrafter"/>
</dbReference>
<feature type="region of interest" description="Disordered" evidence="5">
    <location>
        <begin position="787"/>
        <end position="826"/>
    </location>
</feature>
<feature type="compositionally biased region" description="Basic and acidic residues" evidence="5">
    <location>
        <begin position="278"/>
        <end position="358"/>
    </location>
</feature>
<dbReference type="GO" id="GO:0016925">
    <property type="term" value="P:protein sumoylation"/>
    <property type="evidence" value="ECO:0007669"/>
    <property type="project" value="TreeGrafter"/>
</dbReference>
<dbReference type="CDD" id="cd16650">
    <property type="entry name" value="SP-RING_PIAS-like"/>
    <property type="match status" value="1"/>
</dbReference>
<sequence>MHLANNDPAFIRGLKSLLKRRESDCIEIGDHAVERVLATAPYSRRVPPTVNASPTPRLIWLLKDHLCASANKNASVPARKKSYSAALFLLSSIDEAVLRGINQHSESAEEMDCGGTVCSSRDDSPKGIKQSVGLSSSNARQADRDSGKSLSRPSSHNAQPAVIEESFESAPNENPKKTQVPSRSSVTETNPHEKRPSNNAKKGRFLLSGFCKANNAYDDDAGNKNIQNIDAAERRRNSQTVSNNRQPPAYAKKSSNFGADRSSKPQTDAEQAKRKKAALAEEAKKRASAEKAAKEAAARKEEMARQEARKKKAAEEEAKKKAAAEEARKKRAAEEEAKKKRAAEEEARKKRAAEEEARKKRAAEEEEARKKRAAEEETRKKAFEMQKRKQQEQRKRKEAEAERTNLVLQSGLKDCDLRPQRVFVPADPKPTKSGCLYERPVFNVSFTPKALSTEQAHSLASRLDRWDPYWSVCSYVACGVTSRAGKVPLVVEKDTGKTTTAPISFAACSITLQHKDIKDMNNTCWGSPASPEFNTGQKRLIMRMLPVDLNALSGKKGKKRADAHLWPKGSYIVVNKSAATIAQRKQQAHAPEEWKGLSRSLDLTSYISNPTRRNEIKILAYDEQEFFYCIALVEYNSTATLSKKLLTDPLFEHPSVSESVSIAKTHTQTATSIDESDNEEKEEESGRFVFTLTCPFSMTIMQKPVRGKQCSHFQCFDLNSFLSSNSTLHGQQWKCFSCEKFLGFQDLRVCQLTESLINEFKGQIEPSSRDRVEFYADGSYKLLPAKKARGKNKKRGAPVSESSESSKVKKAKVTKQQAEPEIILLD</sequence>
<dbReference type="GO" id="GO:0008270">
    <property type="term" value="F:zinc ion binding"/>
    <property type="evidence" value="ECO:0007669"/>
    <property type="project" value="UniProtKB-KW"/>
</dbReference>
<evidence type="ECO:0000313" key="8">
    <source>
        <dbReference type="Proteomes" id="UP001153069"/>
    </source>
</evidence>
<dbReference type="Gene3D" id="3.30.40.10">
    <property type="entry name" value="Zinc/RING finger domain, C3HC4 (zinc finger)"/>
    <property type="match status" value="1"/>
</dbReference>
<dbReference type="PANTHER" id="PTHR10782:SF4">
    <property type="entry name" value="TONALLI, ISOFORM E"/>
    <property type="match status" value="1"/>
</dbReference>
<evidence type="ECO:0000313" key="7">
    <source>
        <dbReference type="EMBL" id="CAB9525753.1"/>
    </source>
</evidence>
<reference evidence="7" key="1">
    <citation type="submission" date="2020-06" db="EMBL/GenBank/DDBJ databases">
        <authorList>
            <consortium name="Plant Systems Biology data submission"/>
        </authorList>
    </citation>
    <scope>NUCLEOTIDE SEQUENCE</scope>
    <source>
        <strain evidence="7">D6</strain>
    </source>
</reference>
<keyword evidence="1" id="KW-0479">Metal-binding</keyword>
<evidence type="ECO:0000256" key="3">
    <source>
        <dbReference type="ARBA" id="ARBA00022833"/>
    </source>
</evidence>
<feature type="domain" description="SP-RING-type" evidence="6">
    <location>
        <begin position="677"/>
        <end position="771"/>
    </location>
</feature>
<feature type="region of interest" description="Disordered" evidence="5">
    <location>
        <begin position="109"/>
        <end position="202"/>
    </location>
</feature>
<evidence type="ECO:0000259" key="6">
    <source>
        <dbReference type="PROSITE" id="PS51044"/>
    </source>
</evidence>
<proteinExistence type="predicted"/>
<evidence type="ECO:0000256" key="5">
    <source>
        <dbReference type="SAM" id="MobiDB-lite"/>
    </source>
</evidence>
<organism evidence="7 8">
    <name type="scientific">Seminavis robusta</name>
    <dbReference type="NCBI Taxonomy" id="568900"/>
    <lineage>
        <taxon>Eukaryota</taxon>
        <taxon>Sar</taxon>
        <taxon>Stramenopiles</taxon>
        <taxon>Ochrophyta</taxon>
        <taxon>Bacillariophyta</taxon>
        <taxon>Bacillariophyceae</taxon>
        <taxon>Bacillariophycidae</taxon>
        <taxon>Naviculales</taxon>
        <taxon>Naviculaceae</taxon>
        <taxon>Seminavis</taxon>
    </lineage>
</organism>
<protein>
    <submittedName>
        <fullName evidence="7">Protein inhibitor of activated STAT</fullName>
    </submittedName>
</protein>
<dbReference type="Pfam" id="PF02891">
    <property type="entry name" value="zf-MIZ"/>
    <property type="match status" value="1"/>
</dbReference>
<dbReference type="PANTHER" id="PTHR10782">
    <property type="entry name" value="ZINC FINGER MIZ DOMAIN-CONTAINING PROTEIN"/>
    <property type="match status" value="1"/>
</dbReference>
<dbReference type="EMBL" id="CAICTM010001719">
    <property type="protein sequence ID" value="CAB9525753.1"/>
    <property type="molecule type" value="Genomic_DNA"/>
</dbReference>
<dbReference type="Proteomes" id="UP001153069">
    <property type="component" value="Unassembled WGS sequence"/>
</dbReference>
<keyword evidence="2 4" id="KW-0863">Zinc-finger</keyword>